<comment type="caution">
    <text evidence="5">The sequence shown here is derived from an EMBL/GenBank/DDBJ whole genome shotgun (WGS) entry which is preliminary data.</text>
</comment>
<organism evidence="5 6">
    <name type="scientific">Embleya hyalina</name>
    <dbReference type="NCBI Taxonomy" id="516124"/>
    <lineage>
        <taxon>Bacteria</taxon>
        <taxon>Bacillati</taxon>
        <taxon>Actinomycetota</taxon>
        <taxon>Actinomycetes</taxon>
        <taxon>Kitasatosporales</taxon>
        <taxon>Streptomycetaceae</taxon>
        <taxon>Embleya</taxon>
    </lineage>
</organism>
<feature type="transmembrane region" description="Helical" evidence="3">
    <location>
        <begin position="228"/>
        <end position="250"/>
    </location>
</feature>
<dbReference type="Pfam" id="PF00892">
    <property type="entry name" value="EamA"/>
    <property type="match status" value="1"/>
</dbReference>
<dbReference type="GO" id="GO:0016020">
    <property type="term" value="C:membrane"/>
    <property type="evidence" value="ECO:0007669"/>
    <property type="project" value="InterPro"/>
</dbReference>
<accession>A0A401YD31</accession>
<protein>
    <submittedName>
        <fullName evidence="5">Membrane protein</fullName>
    </submittedName>
</protein>
<feature type="transmembrane region" description="Helical" evidence="3">
    <location>
        <begin position="37"/>
        <end position="55"/>
    </location>
</feature>
<evidence type="ECO:0000256" key="2">
    <source>
        <dbReference type="SAM" id="MobiDB-lite"/>
    </source>
</evidence>
<feature type="domain" description="EamA" evidence="4">
    <location>
        <begin position="168"/>
        <end position="295"/>
    </location>
</feature>
<feature type="transmembrane region" description="Helical" evidence="3">
    <location>
        <begin position="168"/>
        <end position="186"/>
    </location>
</feature>
<keyword evidence="3" id="KW-0812">Transmembrane</keyword>
<feature type="transmembrane region" description="Helical" evidence="3">
    <location>
        <begin position="283"/>
        <end position="304"/>
    </location>
</feature>
<feature type="transmembrane region" description="Helical" evidence="3">
    <location>
        <begin position="257"/>
        <end position="277"/>
    </location>
</feature>
<dbReference type="InterPro" id="IPR000620">
    <property type="entry name" value="EamA_dom"/>
</dbReference>
<sequence length="331" mass="33746">MHGASTWPMSIPDPRTRPEIGRPALGRPRLPDAATGALMAVAAMSTVQLGLALSVPLIDDLGALGTVALRLAWAGVLLLVLVRPRPRDFGGRDLWACTVLGVVSGCLMVFFMLAVARLPLGTASALEFLGPLGVSLYGSGGGRRRWTAPAAVGVVLLTEPWHAGIDPIGLAFALAAAACWAAYILLTQHVGDRVTGLSGLAVSMPVAGLVALLVAAPTGLGRATWQSALIMLGLAALGAVLPFSLEFLALRRLTTSAFGTLMSLEPAIALLMGLVVLDQIPGAIPAAGVVLVVLAGVGATRTGARTAPPEPARPADPLPEPLPGSHVRVAG</sequence>
<dbReference type="SUPFAM" id="SSF103481">
    <property type="entry name" value="Multidrug resistance efflux transporter EmrE"/>
    <property type="match status" value="2"/>
</dbReference>
<feature type="transmembrane region" description="Helical" evidence="3">
    <location>
        <begin position="198"/>
        <end position="216"/>
    </location>
</feature>
<keyword evidence="3" id="KW-1133">Transmembrane helix</keyword>
<keyword evidence="3" id="KW-0472">Membrane</keyword>
<feature type="transmembrane region" description="Helical" evidence="3">
    <location>
        <begin position="61"/>
        <end position="82"/>
    </location>
</feature>
<feature type="region of interest" description="Disordered" evidence="2">
    <location>
        <begin position="1"/>
        <end position="24"/>
    </location>
</feature>
<evidence type="ECO:0000256" key="3">
    <source>
        <dbReference type="SAM" id="Phobius"/>
    </source>
</evidence>
<proteinExistence type="inferred from homology"/>
<dbReference type="EMBL" id="BIFH01000013">
    <property type="protein sequence ID" value="GCD92519.1"/>
    <property type="molecule type" value="Genomic_DNA"/>
</dbReference>
<feature type="region of interest" description="Disordered" evidence="2">
    <location>
        <begin position="302"/>
        <end position="331"/>
    </location>
</feature>
<evidence type="ECO:0000256" key="1">
    <source>
        <dbReference type="ARBA" id="ARBA00007362"/>
    </source>
</evidence>
<dbReference type="InterPro" id="IPR037185">
    <property type="entry name" value="EmrE-like"/>
</dbReference>
<keyword evidence="6" id="KW-1185">Reference proteome</keyword>
<evidence type="ECO:0000313" key="6">
    <source>
        <dbReference type="Proteomes" id="UP000286931"/>
    </source>
</evidence>
<gene>
    <name evidence="5" type="ORF">EHYA_00157</name>
</gene>
<name>A0A401YD31_9ACTN</name>
<reference evidence="5 6" key="1">
    <citation type="submission" date="2018-12" db="EMBL/GenBank/DDBJ databases">
        <title>Draft genome sequence of Embleya hyalina NBRC 13850T.</title>
        <authorList>
            <person name="Komaki H."/>
            <person name="Hosoyama A."/>
            <person name="Kimura A."/>
            <person name="Ichikawa N."/>
            <person name="Tamura T."/>
        </authorList>
    </citation>
    <scope>NUCLEOTIDE SEQUENCE [LARGE SCALE GENOMIC DNA]</scope>
    <source>
        <strain evidence="5 6">NBRC 13850</strain>
    </source>
</reference>
<comment type="similarity">
    <text evidence="1">Belongs to the EamA transporter family.</text>
</comment>
<dbReference type="AlphaFoldDB" id="A0A401YD31"/>
<evidence type="ECO:0000259" key="4">
    <source>
        <dbReference type="Pfam" id="PF00892"/>
    </source>
</evidence>
<evidence type="ECO:0000313" key="5">
    <source>
        <dbReference type="EMBL" id="GCD92519.1"/>
    </source>
</evidence>
<dbReference type="Proteomes" id="UP000286931">
    <property type="component" value="Unassembled WGS sequence"/>
</dbReference>
<feature type="transmembrane region" description="Helical" evidence="3">
    <location>
        <begin position="94"/>
        <end position="116"/>
    </location>
</feature>
<feature type="compositionally biased region" description="Pro residues" evidence="2">
    <location>
        <begin position="308"/>
        <end position="322"/>
    </location>
</feature>